<keyword evidence="3" id="KW-1185">Reference proteome</keyword>
<protein>
    <submittedName>
        <fullName evidence="2">Uncharacterized protein</fullName>
    </submittedName>
</protein>
<organism evidence="2 3">
    <name type="scientific">Mycena alexandri</name>
    <dbReference type="NCBI Taxonomy" id="1745969"/>
    <lineage>
        <taxon>Eukaryota</taxon>
        <taxon>Fungi</taxon>
        <taxon>Dikarya</taxon>
        <taxon>Basidiomycota</taxon>
        <taxon>Agaricomycotina</taxon>
        <taxon>Agaricomycetes</taxon>
        <taxon>Agaricomycetidae</taxon>
        <taxon>Agaricales</taxon>
        <taxon>Marasmiineae</taxon>
        <taxon>Mycenaceae</taxon>
        <taxon>Mycena</taxon>
    </lineage>
</organism>
<sequence>MPAKSHCGLDLPLLSTFNFKAWRTPPADRDIPVDMTLRERNLYNHEVEVANSASKQLTRLYEDAVNDGETPEMTIDIGKRLRASYKYTEAELELMVTSPERCATTLAPIPNSVLDIIMAERAKRAAAKKEEGKSELAGSLVMAKAKKIDVLSRPPVSIPDVFLVALKHKLHPPLFWFTDARLQFATERCTELPMKKNTTLPNASEKSILDVTRLMKEWGSDENPGDISPLTCIREPTPSNFLLFLPKIAKNKNTQKMWMQAFKNFVKALEILCPAPTLAGPTACSYAEEMELHGRFFVALPDFELLFEVWYPEERELRNLILDNDIGFDKDVWTSRVGNLITAYKVNLKIANGTLGARTTKLSDLSTVSGSASKAPAPDRRDRQNDRSDRHDRFDRNDRNDRGDRDNGRNSFQGPARDSFRRNDDRERSPTVRALVCLICGQGHVVRDHPRNQTEFKDRKEFFATYERNTLKCARGEHKTICLAYNLYGRCGGVGHPAGVDPLHVCSLCGGEHPALSANDRCGRVRNGVYVY</sequence>
<dbReference type="EMBL" id="JARJCM010000116">
    <property type="protein sequence ID" value="KAJ7028099.1"/>
    <property type="molecule type" value="Genomic_DNA"/>
</dbReference>
<accession>A0AAD6SHF9</accession>
<comment type="caution">
    <text evidence="2">The sequence shown here is derived from an EMBL/GenBank/DDBJ whole genome shotgun (WGS) entry which is preliminary data.</text>
</comment>
<reference evidence="2" key="1">
    <citation type="submission" date="2023-03" db="EMBL/GenBank/DDBJ databases">
        <title>Massive genome expansion in bonnet fungi (Mycena s.s.) driven by repeated elements and novel gene families across ecological guilds.</title>
        <authorList>
            <consortium name="Lawrence Berkeley National Laboratory"/>
            <person name="Harder C.B."/>
            <person name="Miyauchi S."/>
            <person name="Viragh M."/>
            <person name="Kuo A."/>
            <person name="Thoen E."/>
            <person name="Andreopoulos B."/>
            <person name="Lu D."/>
            <person name="Skrede I."/>
            <person name="Drula E."/>
            <person name="Henrissat B."/>
            <person name="Morin E."/>
            <person name="Kohler A."/>
            <person name="Barry K."/>
            <person name="LaButti K."/>
            <person name="Morin E."/>
            <person name="Salamov A."/>
            <person name="Lipzen A."/>
            <person name="Mereny Z."/>
            <person name="Hegedus B."/>
            <person name="Baldrian P."/>
            <person name="Stursova M."/>
            <person name="Weitz H."/>
            <person name="Taylor A."/>
            <person name="Grigoriev I.V."/>
            <person name="Nagy L.G."/>
            <person name="Martin F."/>
            <person name="Kauserud H."/>
        </authorList>
    </citation>
    <scope>NUCLEOTIDE SEQUENCE</scope>
    <source>
        <strain evidence="2">CBHHK200</strain>
    </source>
</reference>
<feature type="compositionally biased region" description="Basic and acidic residues" evidence="1">
    <location>
        <begin position="377"/>
        <end position="408"/>
    </location>
</feature>
<name>A0AAD6SHF9_9AGAR</name>
<evidence type="ECO:0000313" key="2">
    <source>
        <dbReference type="EMBL" id="KAJ7028099.1"/>
    </source>
</evidence>
<evidence type="ECO:0000313" key="3">
    <source>
        <dbReference type="Proteomes" id="UP001218188"/>
    </source>
</evidence>
<gene>
    <name evidence="2" type="ORF">C8F04DRAFT_1188935</name>
</gene>
<proteinExistence type="predicted"/>
<dbReference type="Proteomes" id="UP001218188">
    <property type="component" value="Unassembled WGS sequence"/>
</dbReference>
<feature type="region of interest" description="Disordered" evidence="1">
    <location>
        <begin position="365"/>
        <end position="427"/>
    </location>
</feature>
<evidence type="ECO:0000256" key="1">
    <source>
        <dbReference type="SAM" id="MobiDB-lite"/>
    </source>
</evidence>
<feature type="compositionally biased region" description="Basic and acidic residues" evidence="1">
    <location>
        <begin position="418"/>
        <end position="427"/>
    </location>
</feature>
<dbReference type="AlphaFoldDB" id="A0AAD6SHF9"/>